<gene>
    <name evidence="2" type="ORF">GCM10023093_00590</name>
</gene>
<sequence length="124" mass="13812">MNKKFVITMVVIFLLLALVFGAMGVYAPQFQTLPLHIANAVMLVLSLLAYMLMNKTVADRPHAFVRGVYSASLLRLFICMAAMLAYVLLNRGSLHKPTVFVLLGVYAVYSGTETYLLSRTARKH</sequence>
<comment type="caution">
    <text evidence="2">The sequence shown here is derived from an EMBL/GenBank/DDBJ whole genome shotgun (WGS) entry which is preliminary data.</text>
</comment>
<feature type="transmembrane region" description="Helical" evidence="1">
    <location>
        <begin position="5"/>
        <end position="27"/>
    </location>
</feature>
<dbReference type="EMBL" id="BAABFA010000001">
    <property type="protein sequence ID" value="GAA4459503.1"/>
    <property type="molecule type" value="Genomic_DNA"/>
</dbReference>
<proteinExistence type="predicted"/>
<keyword evidence="1" id="KW-0472">Membrane</keyword>
<reference evidence="3" key="1">
    <citation type="journal article" date="2019" name="Int. J. Syst. Evol. Microbiol.">
        <title>The Global Catalogue of Microorganisms (GCM) 10K type strain sequencing project: providing services to taxonomists for standard genome sequencing and annotation.</title>
        <authorList>
            <consortium name="The Broad Institute Genomics Platform"/>
            <consortium name="The Broad Institute Genome Sequencing Center for Infectious Disease"/>
            <person name="Wu L."/>
            <person name="Ma J."/>
        </authorList>
    </citation>
    <scope>NUCLEOTIDE SEQUENCE [LARGE SCALE GENOMIC DNA]</scope>
    <source>
        <strain evidence="3">JCM 32105</strain>
    </source>
</reference>
<evidence type="ECO:0000313" key="3">
    <source>
        <dbReference type="Proteomes" id="UP001500067"/>
    </source>
</evidence>
<keyword evidence="1" id="KW-0812">Transmembrane</keyword>
<dbReference type="RefSeq" id="WP_345076749.1">
    <property type="nucleotide sequence ID" value="NZ_BAABFA010000001.1"/>
</dbReference>
<evidence type="ECO:0000313" key="2">
    <source>
        <dbReference type="EMBL" id="GAA4459503.1"/>
    </source>
</evidence>
<name>A0ABP8N143_9BACT</name>
<keyword evidence="3" id="KW-1185">Reference proteome</keyword>
<protein>
    <recommendedName>
        <fullName evidence="4">ATP synthase subunit I</fullName>
    </recommendedName>
</protein>
<evidence type="ECO:0008006" key="4">
    <source>
        <dbReference type="Google" id="ProtNLM"/>
    </source>
</evidence>
<accession>A0ABP8N143</accession>
<feature type="transmembrane region" description="Helical" evidence="1">
    <location>
        <begin position="33"/>
        <end position="52"/>
    </location>
</feature>
<feature type="transmembrane region" description="Helical" evidence="1">
    <location>
        <begin position="64"/>
        <end position="87"/>
    </location>
</feature>
<dbReference type="Proteomes" id="UP001500067">
    <property type="component" value="Unassembled WGS sequence"/>
</dbReference>
<organism evidence="2 3">
    <name type="scientific">Nemorincola caseinilytica</name>
    <dbReference type="NCBI Taxonomy" id="2054315"/>
    <lineage>
        <taxon>Bacteria</taxon>
        <taxon>Pseudomonadati</taxon>
        <taxon>Bacteroidota</taxon>
        <taxon>Chitinophagia</taxon>
        <taxon>Chitinophagales</taxon>
        <taxon>Chitinophagaceae</taxon>
        <taxon>Nemorincola</taxon>
    </lineage>
</organism>
<evidence type="ECO:0000256" key="1">
    <source>
        <dbReference type="SAM" id="Phobius"/>
    </source>
</evidence>
<keyword evidence="1" id="KW-1133">Transmembrane helix</keyword>
<feature type="transmembrane region" description="Helical" evidence="1">
    <location>
        <begin position="99"/>
        <end position="118"/>
    </location>
</feature>